<comment type="caution">
    <text evidence="7">The sequence shown here is derived from an EMBL/GenBank/DDBJ whole genome shotgun (WGS) entry which is preliminary data.</text>
</comment>
<keyword evidence="2" id="KW-0560">Oxidoreductase</keyword>
<dbReference type="GO" id="GO:0016491">
    <property type="term" value="F:oxidoreductase activity"/>
    <property type="evidence" value="ECO:0007669"/>
    <property type="project" value="UniProtKB-KW"/>
</dbReference>
<name>A0A2M9XB90_9LEPT</name>
<keyword evidence="1" id="KW-0479">Metal-binding</keyword>
<dbReference type="InterPro" id="IPR008972">
    <property type="entry name" value="Cupredoxin"/>
</dbReference>
<dbReference type="Pfam" id="PF07732">
    <property type="entry name" value="Cu-oxidase_3"/>
    <property type="match status" value="1"/>
</dbReference>
<dbReference type="Pfam" id="PF07731">
    <property type="entry name" value="Cu-oxidase_2"/>
    <property type="match status" value="1"/>
</dbReference>
<evidence type="ECO:0000256" key="3">
    <source>
        <dbReference type="ARBA" id="ARBA00023008"/>
    </source>
</evidence>
<evidence type="ECO:0000256" key="2">
    <source>
        <dbReference type="ARBA" id="ARBA00023002"/>
    </source>
</evidence>
<feature type="domain" description="Plastocyanin-like" evidence="5">
    <location>
        <begin position="244"/>
        <end position="343"/>
    </location>
</feature>
<feature type="compositionally biased region" description="Low complexity" evidence="4">
    <location>
        <begin position="38"/>
        <end position="49"/>
    </location>
</feature>
<feature type="domain" description="Plastocyanin-like" evidence="6">
    <location>
        <begin position="112"/>
        <end position="214"/>
    </location>
</feature>
<keyword evidence="8" id="KW-1185">Reference proteome</keyword>
<proteinExistence type="predicted"/>
<accession>A0A2M9XB90</accession>
<sequence length="345" mass="37848">MNRKDFLRWLGIGGAGLAAGTGIAGITSGRKEDPLCRTTGSSVSGQTSSAPNPSIRLPGSIGGNSYGSMVHPPMFADSAFLSRMELHSTIPQAPSGPKFRSEINIIEMPLTVAHNTVVDAWTFDGIVPGKVIRARLGQEMELLFRNHSNHPHSVHFHGTHDPQQDGWEPIAPGAEKIYKITAGPIGFHPYHCHVPPLASHMSKGLYGGFIVDPPGGRPPALEFMLILAGWDLNESGRNDIYAWNGIAGFYDRFPIKVPVGKKVRLYIANMTEHDPIASFHLHSQTFDVYRTGTKLVPDEHTDVITLGQTERAIVEFTLTKRGRYMFHPHQTYMADRGAMGWIVAV</sequence>
<dbReference type="CDD" id="cd11024">
    <property type="entry name" value="CuRO_1_2DMCO_NIR_like"/>
    <property type="match status" value="1"/>
</dbReference>
<evidence type="ECO:0000259" key="6">
    <source>
        <dbReference type="Pfam" id="PF07732"/>
    </source>
</evidence>
<dbReference type="Proteomes" id="UP000232196">
    <property type="component" value="Unassembled WGS sequence"/>
</dbReference>
<evidence type="ECO:0000313" key="7">
    <source>
        <dbReference type="EMBL" id="PJZ24961.1"/>
    </source>
</evidence>
<evidence type="ECO:0000256" key="4">
    <source>
        <dbReference type="SAM" id="MobiDB-lite"/>
    </source>
</evidence>
<dbReference type="InterPro" id="IPR045087">
    <property type="entry name" value="Cu-oxidase_fam"/>
</dbReference>
<feature type="region of interest" description="Disordered" evidence="4">
    <location>
        <begin position="29"/>
        <end position="56"/>
    </location>
</feature>
<dbReference type="InterPro" id="IPR011707">
    <property type="entry name" value="Cu-oxidase-like_N"/>
</dbReference>
<evidence type="ECO:0000256" key="1">
    <source>
        <dbReference type="ARBA" id="ARBA00022723"/>
    </source>
</evidence>
<dbReference type="PANTHER" id="PTHR11709:SF394">
    <property type="entry name" value="FI03373P-RELATED"/>
    <property type="match status" value="1"/>
</dbReference>
<dbReference type="InterPro" id="IPR011706">
    <property type="entry name" value="Cu-oxidase_C"/>
</dbReference>
<dbReference type="OrthoDB" id="9757546at2"/>
<gene>
    <name evidence="7" type="ORF">CH357_12125</name>
</gene>
<reference evidence="7 8" key="1">
    <citation type="submission" date="2017-07" db="EMBL/GenBank/DDBJ databases">
        <title>Leptospira spp. isolated from tropical soils.</title>
        <authorList>
            <person name="Thibeaux R."/>
            <person name="Iraola G."/>
            <person name="Ferres I."/>
            <person name="Bierque E."/>
            <person name="Girault D."/>
            <person name="Soupe-Gilbert M.-E."/>
            <person name="Picardeau M."/>
            <person name="Goarant C."/>
        </authorList>
    </citation>
    <scope>NUCLEOTIDE SEQUENCE [LARGE SCALE GENOMIC DNA]</scope>
    <source>
        <strain evidence="7 8">MCA1-C-A1</strain>
    </source>
</reference>
<dbReference type="AlphaFoldDB" id="A0A2M9XB90"/>
<dbReference type="SUPFAM" id="SSF49503">
    <property type="entry name" value="Cupredoxins"/>
    <property type="match status" value="2"/>
</dbReference>
<dbReference type="RefSeq" id="WP_100707043.1">
    <property type="nucleotide sequence ID" value="NZ_NPDL01000005.1"/>
</dbReference>
<dbReference type="EMBL" id="NPDN01000006">
    <property type="protein sequence ID" value="PJZ24961.1"/>
    <property type="molecule type" value="Genomic_DNA"/>
</dbReference>
<dbReference type="GO" id="GO:0005507">
    <property type="term" value="F:copper ion binding"/>
    <property type="evidence" value="ECO:0007669"/>
    <property type="project" value="InterPro"/>
</dbReference>
<keyword evidence="3" id="KW-0186">Copper</keyword>
<evidence type="ECO:0000313" key="8">
    <source>
        <dbReference type="Proteomes" id="UP000232196"/>
    </source>
</evidence>
<organism evidence="7 8">
    <name type="scientific">Leptospira hartskeerlii</name>
    <dbReference type="NCBI Taxonomy" id="2023177"/>
    <lineage>
        <taxon>Bacteria</taxon>
        <taxon>Pseudomonadati</taxon>
        <taxon>Spirochaetota</taxon>
        <taxon>Spirochaetia</taxon>
        <taxon>Leptospirales</taxon>
        <taxon>Leptospiraceae</taxon>
        <taxon>Leptospira</taxon>
    </lineage>
</organism>
<dbReference type="PANTHER" id="PTHR11709">
    <property type="entry name" value="MULTI-COPPER OXIDASE"/>
    <property type="match status" value="1"/>
</dbReference>
<protein>
    <submittedName>
        <fullName evidence="7">Copper oxidase</fullName>
    </submittedName>
</protein>
<dbReference type="Gene3D" id="2.60.40.420">
    <property type="entry name" value="Cupredoxins - blue copper proteins"/>
    <property type="match status" value="2"/>
</dbReference>
<evidence type="ECO:0000259" key="5">
    <source>
        <dbReference type="Pfam" id="PF07731"/>
    </source>
</evidence>